<dbReference type="AlphaFoldDB" id="A0AAP0F5Y5"/>
<organism evidence="1 2">
    <name type="scientific">Stephania japonica</name>
    <dbReference type="NCBI Taxonomy" id="461633"/>
    <lineage>
        <taxon>Eukaryota</taxon>
        <taxon>Viridiplantae</taxon>
        <taxon>Streptophyta</taxon>
        <taxon>Embryophyta</taxon>
        <taxon>Tracheophyta</taxon>
        <taxon>Spermatophyta</taxon>
        <taxon>Magnoliopsida</taxon>
        <taxon>Ranunculales</taxon>
        <taxon>Menispermaceae</taxon>
        <taxon>Menispermoideae</taxon>
        <taxon>Cissampelideae</taxon>
        <taxon>Stephania</taxon>
    </lineage>
</organism>
<proteinExistence type="predicted"/>
<sequence length="83" mass="9441">MARKPARVSLDHHKWVVPEAHGLAREVRPERVLEARMDDGPRWVPPKWVQFGFGIVDPRPSDLVVALEDHHLVALPPQLSRGD</sequence>
<protein>
    <submittedName>
        <fullName evidence="1">Uncharacterized protein</fullName>
    </submittedName>
</protein>
<evidence type="ECO:0000313" key="2">
    <source>
        <dbReference type="Proteomes" id="UP001417504"/>
    </source>
</evidence>
<reference evidence="1 2" key="1">
    <citation type="submission" date="2024-01" db="EMBL/GenBank/DDBJ databases">
        <title>Genome assemblies of Stephania.</title>
        <authorList>
            <person name="Yang L."/>
        </authorList>
    </citation>
    <scope>NUCLEOTIDE SEQUENCE [LARGE SCALE GENOMIC DNA]</scope>
    <source>
        <strain evidence="1">QJT</strain>
        <tissue evidence="1">Leaf</tissue>
    </source>
</reference>
<accession>A0AAP0F5Y5</accession>
<dbReference type="Proteomes" id="UP001417504">
    <property type="component" value="Unassembled WGS sequence"/>
</dbReference>
<evidence type="ECO:0000313" key="1">
    <source>
        <dbReference type="EMBL" id="KAK9103173.1"/>
    </source>
</evidence>
<gene>
    <name evidence="1" type="ORF">Sjap_020427</name>
</gene>
<dbReference type="EMBL" id="JBBNAE010000008">
    <property type="protein sequence ID" value="KAK9103173.1"/>
    <property type="molecule type" value="Genomic_DNA"/>
</dbReference>
<comment type="caution">
    <text evidence="1">The sequence shown here is derived from an EMBL/GenBank/DDBJ whole genome shotgun (WGS) entry which is preliminary data.</text>
</comment>
<keyword evidence="2" id="KW-1185">Reference proteome</keyword>
<name>A0AAP0F5Y5_9MAGN</name>